<evidence type="ECO:0000256" key="4">
    <source>
        <dbReference type="ARBA" id="ARBA00022679"/>
    </source>
</evidence>
<evidence type="ECO:0000256" key="3">
    <source>
        <dbReference type="ARBA" id="ARBA00022553"/>
    </source>
</evidence>
<dbReference type="InterPro" id="IPR003594">
    <property type="entry name" value="HATPase_dom"/>
</dbReference>
<evidence type="ECO:0000256" key="1">
    <source>
        <dbReference type="ARBA" id="ARBA00000085"/>
    </source>
</evidence>
<evidence type="ECO:0000256" key="8">
    <source>
        <dbReference type="ARBA" id="ARBA00023012"/>
    </source>
</evidence>
<evidence type="ECO:0000259" key="11">
    <source>
        <dbReference type="Pfam" id="PF07730"/>
    </source>
</evidence>
<keyword evidence="13" id="KW-1185">Reference proteome</keyword>
<keyword evidence="3" id="KW-0597">Phosphoprotein</keyword>
<evidence type="ECO:0000256" key="9">
    <source>
        <dbReference type="SAM" id="Phobius"/>
    </source>
</evidence>
<dbReference type="Gene3D" id="1.20.5.1930">
    <property type="match status" value="1"/>
</dbReference>
<reference evidence="12 13" key="1">
    <citation type="submission" date="2019-03" db="EMBL/GenBank/DDBJ databases">
        <title>Genomic Encyclopedia of Type Strains, Phase IV (KMG-IV): sequencing the most valuable type-strain genomes for metagenomic binning, comparative biology and taxonomic classification.</title>
        <authorList>
            <person name="Goeker M."/>
        </authorList>
    </citation>
    <scope>NUCLEOTIDE SEQUENCE [LARGE SCALE GENOMIC DNA]</scope>
    <source>
        <strain evidence="12 13">DSM 45361</strain>
    </source>
</reference>
<organism evidence="12 13">
    <name type="scientific">Labedaea rhizosphaerae</name>
    <dbReference type="NCBI Taxonomy" id="598644"/>
    <lineage>
        <taxon>Bacteria</taxon>
        <taxon>Bacillati</taxon>
        <taxon>Actinomycetota</taxon>
        <taxon>Actinomycetes</taxon>
        <taxon>Pseudonocardiales</taxon>
        <taxon>Pseudonocardiaceae</taxon>
        <taxon>Labedaea</taxon>
    </lineage>
</organism>
<evidence type="ECO:0000313" key="12">
    <source>
        <dbReference type="EMBL" id="TDP97806.1"/>
    </source>
</evidence>
<keyword evidence="6 12" id="KW-0418">Kinase</keyword>
<feature type="transmembrane region" description="Helical" evidence="9">
    <location>
        <begin position="45"/>
        <end position="62"/>
    </location>
</feature>
<dbReference type="InterPro" id="IPR011712">
    <property type="entry name" value="Sig_transdc_His_kin_sub3_dim/P"/>
</dbReference>
<dbReference type="EMBL" id="SNXZ01000003">
    <property type="protein sequence ID" value="TDP97806.1"/>
    <property type="molecule type" value="Genomic_DNA"/>
</dbReference>
<dbReference type="Pfam" id="PF02518">
    <property type="entry name" value="HATPase_c"/>
    <property type="match status" value="1"/>
</dbReference>
<dbReference type="GO" id="GO:0005524">
    <property type="term" value="F:ATP binding"/>
    <property type="evidence" value="ECO:0007669"/>
    <property type="project" value="UniProtKB-KW"/>
</dbReference>
<evidence type="ECO:0000256" key="2">
    <source>
        <dbReference type="ARBA" id="ARBA00012438"/>
    </source>
</evidence>
<dbReference type="Pfam" id="PF07730">
    <property type="entry name" value="HisKA_3"/>
    <property type="match status" value="1"/>
</dbReference>
<feature type="transmembrane region" description="Helical" evidence="9">
    <location>
        <begin position="69"/>
        <end position="94"/>
    </location>
</feature>
<dbReference type="GO" id="GO:0046983">
    <property type="term" value="F:protein dimerization activity"/>
    <property type="evidence" value="ECO:0007669"/>
    <property type="project" value="InterPro"/>
</dbReference>
<keyword evidence="9" id="KW-0812">Transmembrane</keyword>
<dbReference type="CDD" id="cd16917">
    <property type="entry name" value="HATPase_UhpB-NarQ-NarX-like"/>
    <property type="match status" value="1"/>
</dbReference>
<keyword evidence="5" id="KW-0547">Nucleotide-binding</keyword>
<evidence type="ECO:0000259" key="10">
    <source>
        <dbReference type="Pfam" id="PF02518"/>
    </source>
</evidence>
<feature type="domain" description="Histidine kinase/HSP90-like ATPase" evidence="10">
    <location>
        <begin position="291"/>
        <end position="374"/>
    </location>
</feature>
<evidence type="ECO:0000256" key="5">
    <source>
        <dbReference type="ARBA" id="ARBA00022741"/>
    </source>
</evidence>
<dbReference type="RefSeq" id="WP_133850955.1">
    <property type="nucleotide sequence ID" value="NZ_SNXZ01000003.1"/>
</dbReference>
<dbReference type="Proteomes" id="UP000295444">
    <property type="component" value="Unassembled WGS sequence"/>
</dbReference>
<evidence type="ECO:0000256" key="6">
    <source>
        <dbReference type="ARBA" id="ARBA00022777"/>
    </source>
</evidence>
<dbReference type="GO" id="GO:0000155">
    <property type="term" value="F:phosphorelay sensor kinase activity"/>
    <property type="evidence" value="ECO:0007669"/>
    <property type="project" value="InterPro"/>
</dbReference>
<keyword evidence="7" id="KW-0067">ATP-binding</keyword>
<dbReference type="OrthoDB" id="227596at2"/>
<dbReference type="PANTHER" id="PTHR24421:SF10">
    <property type="entry name" value="NITRATE_NITRITE SENSOR PROTEIN NARQ"/>
    <property type="match status" value="1"/>
</dbReference>
<gene>
    <name evidence="12" type="ORF">EV186_103783</name>
</gene>
<keyword evidence="9" id="KW-1133">Transmembrane helix</keyword>
<dbReference type="EC" id="2.7.13.3" evidence="2"/>
<dbReference type="SUPFAM" id="SSF55874">
    <property type="entry name" value="ATPase domain of HSP90 chaperone/DNA topoisomerase II/histidine kinase"/>
    <property type="match status" value="1"/>
</dbReference>
<dbReference type="PANTHER" id="PTHR24421">
    <property type="entry name" value="NITRATE/NITRITE SENSOR PROTEIN NARX-RELATED"/>
    <property type="match status" value="1"/>
</dbReference>
<name>A0A4R6SFD7_LABRH</name>
<evidence type="ECO:0000313" key="13">
    <source>
        <dbReference type="Proteomes" id="UP000295444"/>
    </source>
</evidence>
<comment type="catalytic activity">
    <reaction evidence="1">
        <text>ATP + protein L-histidine = ADP + protein N-phospho-L-histidine.</text>
        <dbReference type="EC" id="2.7.13.3"/>
    </reaction>
</comment>
<comment type="caution">
    <text evidence="12">The sequence shown here is derived from an EMBL/GenBank/DDBJ whole genome shotgun (WGS) entry which is preliminary data.</text>
</comment>
<feature type="transmembrane region" description="Helical" evidence="9">
    <location>
        <begin position="137"/>
        <end position="155"/>
    </location>
</feature>
<dbReference type="InterPro" id="IPR036890">
    <property type="entry name" value="HATPase_C_sf"/>
</dbReference>
<keyword evidence="8" id="KW-0902">Two-component regulatory system</keyword>
<feature type="transmembrane region" description="Helical" evidence="9">
    <location>
        <begin position="114"/>
        <end position="130"/>
    </location>
</feature>
<dbReference type="AlphaFoldDB" id="A0A4R6SFD7"/>
<dbReference type="Gene3D" id="3.30.565.10">
    <property type="entry name" value="Histidine kinase-like ATPase, C-terminal domain"/>
    <property type="match status" value="1"/>
</dbReference>
<dbReference type="InterPro" id="IPR050482">
    <property type="entry name" value="Sensor_HK_TwoCompSys"/>
</dbReference>
<dbReference type="GO" id="GO:0016020">
    <property type="term" value="C:membrane"/>
    <property type="evidence" value="ECO:0007669"/>
    <property type="project" value="InterPro"/>
</dbReference>
<keyword evidence="4" id="KW-0808">Transferase</keyword>
<feature type="domain" description="Signal transduction histidine kinase subgroup 3 dimerisation and phosphoacceptor" evidence="11">
    <location>
        <begin position="183"/>
        <end position="244"/>
    </location>
</feature>
<evidence type="ECO:0000256" key="7">
    <source>
        <dbReference type="ARBA" id="ARBA00022840"/>
    </source>
</evidence>
<protein>
    <recommendedName>
        <fullName evidence="2">histidine kinase</fullName>
        <ecNumber evidence="2">2.7.13.3</ecNumber>
    </recommendedName>
</protein>
<feature type="transmembrane region" description="Helical" evidence="9">
    <location>
        <begin position="17"/>
        <end position="39"/>
    </location>
</feature>
<sequence length="376" mass="39375">MGGVVRLRDLPEWQQDAVIVAGSVAIGVLLYLIGLNPLYTTGPHAGWLHPVVFGCLCVVELFRRRAPLAVLAVGGALLALDGVFGLTMPVLIVFADLLYAATLYGPRRVSWEPLAALGTVVAVGLALLVAPDWRTTLVSCLAALPIVVVPVWWAANVRQHHESVAQLARIAELDRVAAVAATRAQMARDLHDVIAGHLSAIALQSEAALSLRSDLSLDVLRAVRENSLSALDEMRAMIQLLRSSGGEDAVAAPARLAELSALFSSARAGGMSLSASVDLGEGRLPAAVDLAAYRIVQEALTNAMKHAPGAAVRVEVRCSGGSVVVFVANDLTGAAVEEPGIGLLTMKERAEVVGGSLTAGRDGARWRVQAELPVEA</sequence>
<proteinExistence type="predicted"/>
<keyword evidence="9" id="KW-0472">Membrane</keyword>
<accession>A0A4R6SFD7</accession>